<evidence type="ECO:0000313" key="1">
    <source>
        <dbReference type="EMBL" id="MFB6490751.1"/>
    </source>
</evidence>
<gene>
    <name evidence="1" type="primary">rtcA</name>
    <name evidence="1" type="ORF">TU35_005840</name>
</gene>
<sequence>MELVRIDGSLGEGGGQILRSALALSAISGRPLEIFNIRAKRRNPGLQHQHLTSVKAAAAVANAEMEGAELGSTRLLFRPRGIKCGEFSFDVGTAGSITLVLQTLLPMLVFAPCPSRVKIRGGTDVPMAPPVDYFTNVVLKALEPMGVRAELRLIRRGHYPRGGGLVELSTAPSDELAAVRWLERGRLLRVAGISHAVNLPRHVAERQAKAAEEALRGLGTPINIEVEHREDGLGPGSAIVLWAETDRGMRIGADALGERGKPAEAVGREAAEKLSAELATGAALDSHMGDMIVLYMALARGRSEVVASRLTSHLETNIFVVEQFLPVKFSYSGKEPVKIAVDGVGFKRGAML</sequence>
<name>A0ACC6V1D5_9CREN</name>
<accession>A0ACC6V1D5</accession>
<dbReference type="EMBL" id="JZWT02000013">
    <property type="protein sequence ID" value="MFB6490751.1"/>
    <property type="molecule type" value="Genomic_DNA"/>
</dbReference>
<organism evidence="1 2">
    <name type="scientific">Thermoproteus sp. AZ2</name>
    <dbReference type="NCBI Taxonomy" id="1609232"/>
    <lineage>
        <taxon>Archaea</taxon>
        <taxon>Thermoproteota</taxon>
        <taxon>Thermoprotei</taxon>
        <taxon>Thermoproteales</taxon>
        <taxon>Thermoproteaceae</taxon>
        <taxon>Thermoproteus</taxon>
    </lineage>
</organism>
<protein>
    <submittedName>
        <fullName evidence="1">RNA 3'-terminal phosphate cyclase</fullName>
        <ecNumber evidence="1">6.5.1.4</ecNumber>
    </submittedName>
</protein>
<comment type="caution">
    <text evidence="1">The sequence shown here is derived from an EMBL/GenBank/DDBJ whole genome shotgun (WGS) entry which is preliminary data.</text>
</comment>
<proteinExistence type="predicted"/>
<keyword evidence="1" id="KW-0436">Ligase</keyword>
<dbReference type="Proteomes" id="UP000033636">
    <property type="component" value="Unassembled WGS sequence"/>
</dbReference>
<dbReference type="EC" id="6.5.1.4" evidence="1"/>
<evidence type="ECO:0000313" key="2">
    <source>
        <dbReference type="Proteomes" id="UP000033636"/>
    </source>
</evidence>
<reference evidence="1" key="1">
    <citation type="submission" date="2024-07" db="EMBL/GenBank/DDBJ databases">
        <title>Metagenome and Metagenome-Assembled Genomes of Archaea from a hot spring from the geothermal field of Los Azufres, Mexico.</title>
        <authorList>
            <person name="Marin-Paredes R."/>
            <person name="Martinez-Romero E."/>
            <person name="Servin-Garciduenas L.E."/>
        </authorList>
    </citation>
    <scope>NUCLEOTIDE SEQUENCE</scope>
</reference>